<feature type="transmembrane region" description="Helical" evidence="1">
    <location>
        <begin position="6"/>
        <end position="32"/>
    </location>
</feature>
<gene>
    <name evidence="2" type="ORF">J2S43_003638</name>
</gene>
<dbReference type="InterPro" id="IPR012340">
    <property type="entry name" value="NA-bd_OB-fold"/>
</dbReference>
<proteinExistence type="predicted"/>
<evidence type="ECO:0000313" key="2">
    <source>
        <dbReference type="EMBL" id="MDP9795126.1"/>
    </source>
</evidence>
<evidence type="ECO:0000313" key="3">
    <source>
        <dbReference type="Proteomes" id="UP001240984"/>
    </source>
</evidence>
<dbReference type="GO" id="GO:0006508">
    <property type="term" value="P:proteolysis"/>
    <property type="evidence" value="ECO:0007669"/>
    <property type="project" value="UniProtKB-KW"/>
</dbReference>
<sequence>MDAPTLVFLLVGGFGAAVLTLALLGAGALRVVHVDLGGPASVESIAGFLGAFGFGGAIAAQLLGARSAGEVLAAAGVGVAAAVPTAYLAVRLSRWARNIPTDATLTRADLVGAIGVVVTPIPVRGYGEVRVRAGGLPVKLNARADSALPLGTEVFVVEAPSDTSVVVEPLAH</sequence>
<reference evidence="2 3" key="1">
    <citation type="submission" date="2023-07" db="EMBL/GenBank/DDBJ databases">
        <title>Sequencing the genomes of 1000 actinobacteria strains.</title>
        <authorList>
            <person name="Klenk H.-P."/>
        </authorList>
    </citation>
    <scope>NUCLEOTIDE SEQUENCE [LARGE SCALE GENOMIC DNA]</scope>
    <source>
        <strain evidence="2 3">DSM 44710</strain>
    </source>
</reference>
<feature type="transmembrane region" description="Helical" evidence="1">
    <location>
        <begin position="71"/>
        <end position="90"/>
    </location>
</feature>
<dbReference type="GO" id="GO:0008233">
    <property type="term" value="F:peptidase activity"/>
    <property type="evidence" value="ECO:0007669"/>
    <property type="project" value="UniProtKB-KW"/>
</dbReference>
<protein>
    <submittedName>
        <fullName evidence="2">Membrane protein implicated in regulation of membrane protease activity</fullName>
    </submittedName>
</protein>
<comment type="caution">
    <text evidence="2">The sequence shown here is derived from an EMBL/GenBank/DDBJ whole genome shotgun (WGS) entry which is preliminary data.</text>
</comment>
<evidence type="ECO:0000256" key="1">
    <source>
        <dbReference type="SAM" id="Phobius"/>
    </source>
</evidence>
<keyword evidence="1" id="KW-0472">Membrane</keyword>
<keyword evidence="3" id="KW-1185">Reference proteome</keyword>
<keyword evidence="1" id="KW-1133">Transmembrane helix</keyword>
<feature type="transmembrane region" description="Helical" evidence="1">
    <location>
        <begin position="44"/>
        <end position="65"/>
    </location>
</feature>
<keyword evidence="1" id="KW-0812">Transmembrane</keyword>
<accession>A0ABT9MVU3</accession>
<dbReference type="EMBL" id="JAUSRA010000001">
    <property type="protein sequence ID" value="MDP9795126.1"/>
    <property type="molecule type" value="Genomic_DNA"/>
</dbReference>
<organism evidence="2 3">
    <name type="scientific">Catenuloplanes nepalensis</name>
    <dbReference type="NCBI Taxonomy" id="587533"/>
    <lineage>
        <taxon>Bacteria</taxon>
        <taxon>Bacillati</taxon>
        <taxon>Actinomycetota</taxon>
        <taxon>Actinomycetes</taxon>
        <taxon>Micromonosporales</taxon>
        <taxon>Micromonosporaceae</taxon>
        <taxon>Catenuloplanes</taxon>
    </lineage>
</organism>
<dbReference type="Proteomes" id="UP001240984">
    <property type="component" value="Unassembled WGS sequence"/>
</dbReference>
<keyword evidence="2" id="KW-0378">Hydrolase</keyword>
<keyword evidence="2" id="KW-0645">Protease</keyword>
<dbReference type="Gene3D" id="2.40.50.140">
    <property type="entry name" value="Nucleic acid-binding proteins"/>
    <property type="match status" value="1"/>
</dbReference>
<name>A0ABT9MVU3_9ACTN</name>
<dbReference type="RefSeq" id="WP_306830679.1">
    <property type="nucleotide sequence ID" value="NZ_JAUSRA010000001.1"/>
</dbReference>